<organism evidence="1">
    <name type="scientific">Xenorhabdus bovienii str. kraussei Becker Underwood</name>
    <dbReference type="NCBI Taxonomy" id="1398204"/>
    <lineage>
        <taxon>Bacteria</taxon>
        <taxon>Pseudomonadati</taxon>
        <taxon>Pseudomonadota</taxon>
        <taxon>Gammaproteobacteria</taxon>
        <taxon>Enterobacterales</taxon>
        <taxon>Morganellaceae</taxon>
        <taxon>Xenorhabdus</taxon>
    </lineage>
</organism>
<comment type="caution">
    <text evidence="1">The sequence shown here is derived from an EMBL/GenBank/DDBJ whole genome shotgun (WGS) entry which is preliminary data.</text>
</comment>
<gene>
    <name evidence="1" type="ORF">XBKB1_2770004</name>
</gene>
<sequence>MTTAFLPTSPQSPISLSGSRSGRYLINVVGELVDGDGSKWTNSVDERSIYVFMVFVLLAPILSI</sequence>
<protein>
    <submittedName>
        <fullName evidence="1">Uncharacterized protein</fullName>
    </submittedName>
</protein>
<dbReference type="AlphaFoldDB" id="A0A077PUQ1"/>
<dbReference type="Proteomes" id="UP000028493">
    <property type="component" value="Unassembled WGS sequence"/>
</dbReference>
<name>A0A077PUQ1_XENBV</name>
<dbReference type="HOGENOM" id="CLU_2866818_0_0_6"/>
<dbReference type="EMBL" id="CBSZ010000198">
    <property type="protein sequence ID" value="CDH24422.1"/>
    <property type="molecule type" value="Genomic_DNA"/>
</dbReference>
<evidence type="ECO:0000313" key="1">
    <source>
        <dbReference type="EMBL" id="CDH24422.1"/>
    </source>
</evidence>
<reference evidence="1" key="1">
    <citation type="submission" date="2013-07" db="EMBL/GenBank/DDBJ databases">
        <title>Sub-species coevolution in mutualistic symbiosis.</title>
        <authorList>
            <person name="Murfin K."/>
            <person name="Klassen J."/>
            <person name="Lee M."/>
            <person name="Forst S."/>
            <person name="Stock P."/>
            <person name="Goodrich-Blair H."/>
        </authorList>
    </citation>
    <scope>NUCLEOTIDE SEQUENCE [LARGE SCALE GENOMIC DNA]</scope>
    <source>
        <strain evidence="1">Kraussei Becker Underwood</strain>
    </source>
</reference>
<accession>A0A077PUQ1</accession>
<proteinExistence type="predicted"/>